<keyword evidence="3" id="KW-1185">Reference proteome</keyword>
<proteinExistence type="predicted"/>
<accession>A0A397UEX9</accession>
<feature type="region of interest" description="Disordered" evidence="1">
    <location>
        <begin position="110"/>
        <end position="135"/>
    </location>
</feature>
<feature type="region of interest" description="Disordered" evidence="1">
    <location>
        <begin position="52"/>
        <end position="89"/>
    </location>
</feature>
<evidence type="ECO:0000313" key="2">
    <source>
        <dbReference type="EMBL" id="RIB05676.1"/>
    </source>
</evidence>
<evidence type="ECO:0000256" key="1">
    <source>
        <dbReference type="SAM" id="MobiDB-lite"/>
    </source>
</evidence>
<evidence type="ECO:0000313" key="3">
    <source>
        <dbReference type="Proteomes" id="UP000266673"/>
    </source>
</evidence>
<gene>
    <name evidence="2" type="ORF">C2G38_2218994</name>
</gene>
<reference evidence="2 3" key="1">
    <citation type="submission" date="2018-06" db="EMBL/GenBank/DDBJ databases">
        <title>Comparative genomics reveals the genomic features of Rhizophagus irregularis, R. cerebriforme, R. diaphanum and Gigaspora rosea, and their symbiotic lifestyle signature.</title>
        <authorList>
            <person name="Morin E."/>
            <person name="San Clemente H."/>
            <person name="Chen E.C.H."/>
            <person name="De La Providencia I."/>
            <person name="Hainaut M."/>
            <person name="Kuo A."/>
            <person name="Kohler A."/>
            <person name="Murat C."/>
            <person name="Tang N."/>
            <person name="Roy S."/>
            <person name="Loubradou J."/>
            <person name="Henrissat B."/>
            <person name="Grigoriev I.V."/>
            <person name="Corradi N."/>
            <person name="Roux C."/>
            <person name="Martin F.M."/>
        </authorList>
    </citation>
    <scope>NUCLEOTIDE SEQUENCE [LARGE SCALE GENOMIC DNA]</scope>
    <source>
        <strain evidence="2 3">DAOM 194757</strain>
    </source>
</reference>
<dbReference type="EMBL" id="QKWP01001939">
    <property type="protein sequence ID" value="RIB05676.1"/>
    <property type="molecule type" value="Genomic_DNA"/>
</dbReference>
<name>A0A397UEX9_9GLOM</name>
<organism evidence="2 3">
    <name type="scientific">Gigaspora rosea</name>
    <dbReference type="NCBI Taxonomy" id="44941"/>
    <lineage>
        <taxon>Eukaryota</taxon>
        <taxon>Fungi</taxon>
        <taxon>Fungi incertae sedis</taxon>
        <taxon>Mucoromycota</taxon>
        <taxon>Glomeromycotina</taxon>
        <taxon>Glomeromycetes</taxon>
        <taxon>Diversisporales</taxon>
        <taxon>Gigasporaceae</taxon>
        <taxon>Gigaspora</taxon>
    </lineage>
</organism>
<dbReference type="Proteomes" id="UP000266673">
    <property type="component" value="Unassembled WGS sequence"/>
</dbReference>
<sequence>MSILARFSEGHQALNMLYRLQFAHFPAKFIKYQHMSPYALSSLFFLEKPTEKMRRNHDEKREETTTKKREETTTKKTRRNYKEKMRRNHDEESTNIFCKKYDLLKALRKTKESKSDDERTHRRISELKKNKNLPDEKNKKMAELLKLYDYFVTSNPQLQRQLQ</sequence>
<dbReference type="AlphaFoldDB" id="A0A397UEX9"/>
<comment type="caution">
    <text evidence="2">The sequence shown here is derived from an EMBL/GenBank/DDBJ whole genome shotgun (WGS) entry which is preliminary data.</text>
</comment>
<protein>
    <submittedName>
        <fullName evidence="2">Uncharacterized protein</fullName>
    </submittedName>
</protein>